<accession>A0A9C9NH98</accession>
<dbReference type="EMBL" id="DRGN01000189">
    <property type="protein sequence ID" value="HEU01349.1"/>
    <property type="molecule type" value="Genomic_DNA"/>
</dbReference>
<sequence length="126" mass="14464">MPRPPKGIYHDGDGVVTYAGYRKPSDPAGLTWETVTESVQRALLREVELVDMEWDGTSIVRRAQSEIDARLRTETIADDDAHFERKRDKAIFLVLFDEINRLREAAGLTPRTIQQAKNAYHKKLNR</sequence>
<reference evidence="1" key="1">
    <citation type="journal article" date="2020" name="mSystems">
        <title>Genome- and Community-Level Interaction Insights into Carbon Utilization and Element Cycling Functions of Hydrothermarchaeota in Hydrothermal Sediment.</title>
        <authorList>
            <person name="Zhou Z."/>
            <person name="Liu Y."/>
            <person name="Xu W."/>
            <person name="Pan J."/>
            <person name="Luo Z.H."/>
            <person name="Li M."/>
        </authorList>
    </citation>
    <scope>NUCLEOTIDE SEQUENCE</scope>
    <source>
        <strain evidence="1">HyVt-347</strain>
    </source>
</reference>
<proteinExistence type="predicted"/>
<comment type="caution">
    <text evidence="1">The sequence shown here is derived from an EMBL/GenBank/DDBJ whole genome shotgun (WGS) entry which is preliminary data.</text>
</comment>
<dbReference type="AlphaFoldDB" id="A0A9C9NH98"/>
<evidence type="ECO:0000313" key="2">
    <source>
        <dbReference type="Proteomes" id="UP000885680"/>
    </source>
</evidence>
<protein>
    <submittedName>
        <fullName evidence="1">Uncharacterized protein</fullName>
    </submittedName>
</protein>
<gene>
    <name evidence="1" type="ORF">ENH89_13575</name>
</gene>
<dbReference type="Proteomes" id="UP000885680">
    <property type="component" value="Unassembled WGS sequence"/>
</dbReference>
<evidence type="ECO:0000313" key="1">
    <source>
        <dbReference type="EMBL" id="HEU01349.1"/>
    </source>
</evidence>
<organism evidence="1 2">
    <name type="scientific">Aurantimonas coralicida</name>
    <dbReference type="NCBI Taxonomy" id="182270"/>
    <lineage>
        <taxon>Bacteria</taxon>
        <taxon>Pseudomonadati</taxon>
        <taxon>Pseudomonadota</taxon>
        <taxon>Alphaproteobacteria</taxon>
        <taxon>Hyphomicrobiales</taxon>
        <taxon>Aurantimonadaceae</taxon>
        <taxon>Aurantimonas</taxon>
    </lineage>
</organism>
<name>A0A9C9NH98_9HYPH</name>